<dbReference type="Gene3D" id="2.60.40.4070">
    <property type="match status" value="1"/>
</dbReference>
<evidence type="ECO:0000256" key="2">
    <source>
        <dbReference type="ARBA" id="ARBA00008282"/>
    </source>
</evidence>
<organism evidence="13 14">
    <name type="scientific">Pseudoalteromonas fuliginea</name>
    <dbReference type="NCBI Taxonomy" id="1872678"/>
    <lineage>
        <taxon>Bacteria</taxon>
        <taxon>Pseudomonadati</taxon>
        <taxon>Pseudomonadota</taxon>
        <taxon>Gammaproteobacteria</taxon>
        <taxon>Alteromonadales</taxon>
        <taxon>Pseudoalteromonadaceae</taxon>
        <taxon>Pseudoalteromonas</taxon>
    </lineage>
</organism>
<keyword evidence="9" id="KW-0460">Magnesium</keyword>
<evidence type="ECO:0000256" key="9">
    <source>
        <dbReference type="ARBA" id="ARBA00022842"/>
    </source>
</evidence>
<proteinExistence type="inferred from homology"/>
<dbReference type="Proteomes" id="UP000324162">
    <property type="component" value="Unassembled WGS sequence"/>
</dbReference>
<keyword evidence="6" id="KW-0808">Transferase</keyword>
<evidence type="ECO:0000256" key="10">
    <source>
        <dbReference type="ARBA" id="ARBA00031306"/>
    </source>
</evidence>
<protein>
    <recommendedName>
        <fullName evidence="4">FAD:protein FMN transferase</fullName>
        <ecNumber evidence="3">2.7.1.180</ecNumber>
    </recommendedName>
    <alternativeName>
        <fullName evidence="10">Flavin transferase</fullName>
    </alternativeName>
</protein>
<evidence type="ECO:0000256" key="12">
    <source>
        <dbReference type="SAM" id="SignalP"/>
    </source>
</evidence>
<feature type="chain" id="PRO_5044500094" description="FAD:protein FMN transferase" evidence="12">
    <location>
        <begin position="22"/>
        <end position="497"/>
    </location>
</feature>
<accession>A0AB73BGC6</accession>
<dbReference type="PANTHER" id="PTHR30040">
    <property type="entry name" value="THIAMINE BIOSYNTHESIS LIPOPROTEIN APBE"/>
    <property type="match status" value="1"/>
</dbReference>
<dbReference type="InterPro" id="IPR024932">
    <property type="entry name" value="ApbE"/>
</dbReference>
<dbReference type="InterPro" id="IPR003374">
    <property type="entry name" value="ApbE-like_sf"/>
</dbReference>
<dbReference type="Pfam" id="PF10029">
    <property type="entry name" value="DUF2271"/>
    <property type="match status" value="1"/>
</dbReference>
<dbReference type="EMBL" id="SEUK01000050">
    <property type="protein sequence ID" value="KAA1159827.1"/>
    <property type="molecule type" value="Genomic_DNA"/>
</dbReference>
<keyword evidence="8" id="KW-0274">FAD</keyword>
<evidence type="ECO:0000256" key="3">
    <source>
        <dbReference type="ARBA" id="ARBA00011955"/>
    </source>
</evidence>
<dbReference type="EC" id="2.7.1.180" evidence="3"/>
<gene>
    <name evidence="13" type="ORF">EU508_11905</name>
</gene>
<evidence type="ECO:0000256" key="8">
    <source>
        <dbReference type="ARBA" id="ARBA00022827"/>
    </source>
</evidence>
<sequence>MLKKIFGAALLLIFNTQPVLAMVNAHYDNVLGTSMDISIAGVPQLQAEKAIGSTLNEITRLEGILSTWQKESQISLLNKLGSKQNLPSELIEIVELCEKWHAASHKKFSCKMGKLKELWLAAERTDSVPDRIAVRYKARDIQRSTINIDAVKSSVILDEKIALDPAGLAKGFIIDLAYAHLHSLLPDATGLKLDIGGDAYYWGKPNNNAKWHVAIADPTNLNDAQSAAPYYVNLSNMAIASSSHHNRFRQIQRRKFSHILDPQDGWPMDYAPSATVIAKDAVTADAIATALSTQSISQGIDWVNQLENVEALIVSPQGLKVASAGWHTFVGSETEAIDELSANSLQIEYQIPNLQVAKYEKPYVAIWISDRQNRSVYNLLLLGESNRWAKENSRWWRRVGRKNPDLLDGIARPTRRPGEYKVIWSGLNNNGEFDRKAKYYLNIEAAREGGGHNYKRIEFEFSPHTESASLPKKLVIPAKGELGIVSITYKTTNNNRL</sequence>
<comment type="similarity">
    <text evidence="2">Belongs to the ApbE family.</text>
</comment>
<dbReference type="SUPFAM" id="SSF143631">
    <property type="entry name" value="ApbE-like"/>
    <property type="match status" value="1"/>
</dbReference>
<evidence type="ECO:0000256" key="6">
    <source>
        <dbReference type="ARBA" id="ARBA00022679"/>
    </source>
</evidence>
<dbReference type="Pfam" id="PF02424">
    <property type="entry name" value="ApbE"/>
    <property type="match status" value="1"/>
</dbReference>
<evidence type="ECO:0000256" key="5">
    <source>
        <dbReference type="ARBA" id="ARBA00022630"/>
    </source>
</evidence>
<dbReference type="InterPro" id="IPR014469">
    <property type="entry name" value="DUF2271"/>
</dbReference>
<comment type="catalytic activity">
    <reaction evidence="11">
        <text>L-threonyl-[protein] + FAD = FMN-L-threonyl-[protein] + AMP + H(+)</text>
        <dbReference type="Rhea" id="RHEA:36847"/>
        <dbReference type="Rhea" id="RHEA-COMP:11060"/>
        <dbReference type="Rhea" id="RHEA-COMP:11061"/>
        <dbReference type="ChEBI" id="CHEBI:15378"/>
        <dbReference type="ChEBI" id="CHEBI:30013"/>
        <dbReference type="ChEBI" id="CHEBI:57692"/>
        <dbReference type="ChEBI" id="CHEBI:74257"/>
        <dbReference type="ChEBI" id="CHEBI:456215"/>
        <dbReference type="EC" id="2.7.1.180"/>
    </reaction>
</comment>
<feature type="signal peptide" evidence="12">
    <location>
        <begin position="1"/>
        <end position="21"/>
    </location>
</feature>
<evidence type="ECO:0000256" key="7">
    <source>
        <dbReference type="ARBA" id="ARBA00022723"/>
    </source>
</evidence>
<reference evidence="13 14" key="1">
    <citation type="submission" date="2019-01" db="EMBL/GenBank/DDBJ databases">
        <title>Genome sequences of marine Pseudoalteromonas species.</title>
        <authorList>
            <person name="Boraston A.B."/>
            <person name="Hehemann J.-H."/>
            <person name="Vickers C.J."/>
            <person name="Salama-Alber O."/>
            <person name="Abe K."/>
            <person name="Hettle A.J."/>
        </authorList>
    </citation>
    <scope>NUCLEOTIDE SEQUENCE [LARGE SCALE GENOMIC DNA]</scope>
    <source>
        <strain evidence="13 14">PS42</strain>
    </source>
</reference>
<evidence type="ECO:0000256" key="1">
    <source>
        <dbReference type="ARBA" id="ARBA00001946"/>
    </source>
</evidence>
<dbReference type="Gene3D" id="3.10.520.10">
    <property type="entry name" value="ApbE-like domains"/>
    <property type="match status" value="1"/>
</dbReference>
<keyword evidence="5" id="KW-0285">Flavoprotein</keyword>
<dbReference type="AlphaFoldDB" id="A0AB73BGC6"/>
<evidence type="ECO:0000313" key="13">
    <source>
        <dbReference type="EMBL" id="KAA1159827.1"/>
    </source>
</evidence>
<keyword evidence="12" id="KW-0732">Signal</keyword>
<evidence type="ECO:0000313" key="14">
    <source>
        <dbReference type="Proteomes" id="UP000324162"/>
    </source>
</evidence>
<dbReference type="PANTHER" id="PTHR30040:SF2">
    <property type="entry name" value="FAD:PROTEIN FMN TRANSFERASE"/>
    <property type="match status" value="1"/>
</dbReference>
<evidence type="ECO:0000256" key="11">
    <source>
        <dbReference type="ARBA" id="ARBA00048540"/>
    </source>
</evidence>
<dbReference type="GO" id="GO:0016740">
    <property type="term" value="F:transferase activity"/>
    <property type="evidence" value="ECO:0007669"/>
    <property type="project" value="UniProtKB-KW"/>
</dbReference>
<dbReference type="RefSeq" id="WP_149614469.1">
    <property type="nucleotide sequence ID" value="NZ_SEUK01000050.1"/>
</dbReference>
<name>A0AB73BGC6_9GAMM</name>
<comment type="cofactor">
    <cofactor evidence="1">
        <name>Mg(2+)</name>
        <dbReference type="ChEBI" id="CHEBI:18420"/>
    </cofactor>
</comment>
<comment type="caution">
    <text evidence="13">The sequence shown here is derived from an EMBL/GenBank/DDBJ whole genome shotgun (WGS) entry which is preliminary data.</text>
</comment>
<dbReference type="GO" id="GO:0046872">
    <property type="term" value="F:metal ion binding"/>
    <property type="evidence" value="ECO:0007669"/>
    <property type="project" value="UniProtKB-KW"/>
</dbReference>
<evidence type="ECO:0000256" key="4">
    <source>
        <dbReference type="ARBA" id="ARBA00016337"/>
    </source>
</evidence>
<keyword evidence="7" id="KW-0479">Metal-binding</keyword>